<dbReference type="Pfam" id="PF00172">
    <property type="entry name" value="Zn_clus"/>
    <property type="match status" value="1"/>
</dbReference>
<dbReference type="InterPro" id="IPR036864">
    <property type="entry name" value="Zn2-C6_fun-type_DNA-bd_sf"/>
</dbReference>
<dbReference type="EMBL" id="SSOP01000015">
    <property type="protein sequence ID" value="KAB5594861.1"/>
    <property type="molecule type" value="Genomic_DNA"/>
</dbReference>
<feature type="compositionally biased region" description="Basic and acidic residues" evidence="5">
    <location>
        <begin position="1180"/>
        <end position="1193"/>
    </location>
</feature>
<sequence>MPAEEPTQPQLDVPPRPLGSPSLYSLHTIPVPPTPHSPTSPRFEEGRAGPSTESTSLLSSSGNPRSYTGLGKYMPAVDPNARKLVFQAGLKILLLFIVGSVVLGGTLWVALPTLDEADRPMLRIPKSFAQLQDLNTLLKKYRDVYPFRIFSRWTKRVLSGSSLQAFSLPGSMYLSILGGAVWGVPRALPLACSCVATGATLCYLISAALGPALLAVPSWRGRLDAWAEKIDAQRENLMSYLIVIRIAPFPPHWVVNVLCPHVGIGIPRFWISTFLGIMGVSVIHTTIGAVSGVDTRCDGGNYGGPLAWLDEDGLDGVVGWEVDGEAGKGGLDEMTSASDLQLVSWKNFGLLGAVVVGVLIPVGLRWSWKRELEDEVRIAGGPQGQGKKTSASGIFPPPMLPRAGMLHPHPPYRYEPPMHALPPLAAMSPHAVVTSALPATPVTASTSSLSPPPKSRKRKKAEDEGRDKAAAEPRRLRRLHEACARCRGKKIKCDSKHPNCGACESAGVECKQEDRHRQTLQPRGHLEHLETQLAKCSALLAGLVRGFSLDAIDRHLDDAGVQWPPAPAFFCPKADTPFSAPRLVDDIKGSDPNNLDLSSTRGLSNSFGVARVITKNLPTETSPEAREDLAIEGYIAGQLPNGHAPPVLNPSHWQHSSIMRSAKPGAPPEPPVEIWLPYDQARALKIVDVYFGNLEFARPIFIRREFIASLRALYRLVGGGPPITYAEAIEGEEPPEDERSHNFASYLSSVHDDPGFLCSVYLVLALGTLSETNHLMHDNPEAPIPSDWPSHVLFFNLALRIKPDLRVTISSLQALILLHWYLYTERNGRTLWRLVGNTIRLGVELGLHHDPTQQSCFTREEAHVRKCLWSMALIHDRGTSLILGRPLAIADVDYNTPLPDQYFNGRKMFSDYIRDSTPIVVIQGDIITSLYRPGRLDGYALMRHATRINNRFIEYRNSLPTSDYRWYFEGTDDWPLEQKIKLVENMTDDHGMTVLKYFISRLMLLRTMFNATQLHMNIRQQALKDAVVTSHNVLALHQHLTRSPDVAFFVSPIPIHVAAMVILYAEISNCIHIPRTVAKHDIHVALTIVPNRRWRWQRKDLHASHPLISALAERHYGADFIRSLGPPQPPILMSEIAWPFMDVDSLQVDPEESVPPSTRQMERRREIELEIREREMHIEREREREMEMRRRYPYDATTPTPSNPNEPSGSTGGGSTGSPEDAYHVQTPTTALGPPVQPDQIPDRLFYPMSLEENLLNFRGLSHPHHLHGSEFIPQMPQPEAIPEVLARLRNEPPEGHVDLYQSSAYFVEEQYDREPYDQQMGFSGPTVVPSVVPIAYGQPVDNSAWAPPLAR</sequence>
<feature type="transmembrane region" description="Helical" evidence="6">
    <location>
        <begin position="188"/>
        <end position="216"/>
    </location>
</feature>
<evidence type="ECO:0000256" key="2">
    <source>
        <dbReference type="ARBA" id="ARBA00022723"/>
    </source>
</evidence>
<dbReference type="GO" id="GO:0005634">
    <property type="term" value="C:nucleus"/>
    <property type="evidence" value="ECO:0007669"/>
    <property type="project" value="UniProtKB-SubCell"/>
</dbReference>
<gene>
    <name evidence="8" type="ORF">CTheo_1676</name>
</gene>
<feature type="region of interest" description="Disordered" evidence="5">
    <location>
        <begin position="440"/>
        <end position="473"/>
    </location>
</feature>
<dbReference type="GO" id="GO:0003677">
    <property type="term" value="F:DNA binding"/>
    <property type="evidence" value="ECO:0007669"/>
    <property type="project" value="UniProtKB-KW"/>
</dbReference>
<dbReference type="GO" id="GO:0008270">
    <property type="term" value="F:zinc ion binding"/>
    <property type="evidence" value="ECO:0007669"/>
    <property type="project" value="InterPro"/>
</dbReference>
<dbReference type="GO" id="GO:0006351">
    <property type="term" value="P:DNA-templated transcription"/>
    <property type="evidence" value="ECO:0007669"/>
    <property type="project" value="InterPro"/>
</dbReference>
<feature type="transmembrane region" description="Helical" evidence="6">
    <location>
        <begin position="237"/>
        <end position="254"/>
    </location>
</feature>
<keyword evidence="2" id="KW-0479">Metal-binding</keyword>
<name>A0A5N5QTF9_9AGAM</name>
<keyword evidence="6" id="KW-0812">Transmembrane</keyword>
<dbReference type="GO" id="GO:0000981">
    <property type="term" value="F:DNA-binding transcription factor activity, RNA polymerase II-specific"/>
    <property type="evidence" value="ECO:0007669"/>
    <property type="project" value="InterPro"/>
</dbReference>
<dbReference type="InterPro" id="IPR050987">
    <property type="entry name" value="AtrR-like"/>
</dbReference>
<dbReference type="SUPFAM" id="SSF57701">
    <property type="entry name" value="Zn2/Cys6 DNA-binding domain"/>
    <property type="match status" value="1"/>
</dbReference>
<dbReference type="PANTHER" id="PTHR46910:SF3">
    <property type="entry name" value="HALOTOLERANCE PROTEIN 9-RELATED"/>
    <property type="match status" value="1"/>
</dbReference>
<comment type="caution">
    <text evidence="8">The sequence shown here is derived from an EMBL/GenBank/DDBJ whole genome shotgun (WGS) entry which is preliminary data.</text>
</comment>
<dbReference type="Pfam" id="PF09335">
    <property type="entry name" value="VTT_dom"/>
    <property type="match status" value="1"/>
</dbReference>
<feature type="region of interest" description="Disordered" evidence="5">
    <location>
        <begin position="1"/>
        <end position="63"/>
    </location>
</feature>
<feature type="region of interest" description="Disordered" evidence="5">
    <location>
        <begin position="1180"/>
        <end position="1241"/>
    </location>
</feature>
<dbReference type="CDD" id="cd12148">
    <property type="entry name" value="fungal_TF_MHR"/>
    <property type="match status" value="1"/>
</dbReference>
<dbReference type="OrthoDB" id="4064873at2759"/>
<evidence type="ECO:0000256" key="3">
    <source>
        <dbReference type="ARBA" id="ARBA00023125"/>
    </source>
</evidence>
<keyword evidence="6" id="KW-1133">Transmembrane helix</keyword>
<dbReference type="InterPro" id="IPR007219">
    <property type="entry name" value="XnlR_reg_dom"/>
</dbReference>
<keyword evidence="3" id="KW-0238">DNA-binding</keyword>
<protein>
    <submittedName>
        <fullName evidence="8">Fungal specific transcription factor domain containing protein</fullName>
    </submittedName>
</protein>
<comment type="subcellular location">
    <subcellularLocation>
        <location evidence="1">Nucleus</location>
    </subcellularLocation>
</comment>
<keyword evidence="6" id="KW-0472">Membrane</keyword>
<reference evidence="8 9" key="1">
    <citation type="journal article" date="2019" name="Fungal Biol. Biotechnol.">
        <title>Draft genome sequence of fastidious pathogen Ceratobasidium theobromae, which causes vascular-streak dieback in Theobroma cacao.</title>
        <authorList>
            <person name="Ali S.S."/>
            <person name="Asman A."/>
            <person name="Shao J."/>
            <person name="Firmansyah A.P."/>
            <person name="Susilo A.W."/>
            <person name="Rosmana A."/>
            <person name="McMahon P."/>
            <person name="Junaid M."/>
            <person name="Guest D."/>
            <person name="Kheng T.Y."/>
            <person name="Meinhardt L.W."/>
            <person name="Bailey B.A."/>
        </authorList>
    </citation>
    <scope>NUCLEOTIDE SEQUENCE [LARGE SCALE GENOMIC DNA]</scope>
    <source>
        <strain evidence="8 9">CT2</strain>
    </source>
</reference>
<evidence type="ECO:0000256" key="5">
    <source>
        <dbReference type="SAM" id="MobiDB-lite"/>
    </source>
</evidence>
<dbReference type="SMART" id="SM00066">
    <property type="entry name" value="GAL4"/>
    <property type="match status" value="1"/>
</dbReference>
<evidence type="ECO:0000313" key="8">
    <source>
        <dbReference type="EMBL" id="KAB5594861.1"/>
    </source>
</evidence>
<dbReference type="PANTHER" id="PTHR46910">
    <property type="entry name" value="TRANSCRIPTION FACTOR PDR1"/>
    <property type="match status" value="1"/>
</dbReference>
<feature type="compositionally biased region" description="Low complexity" evidence="5">
    <location>
        <begin position="440"/>
        <end position="449"/>
    </location>
</feature>
<dbReference type="InterPro" id="IPR032816">
    <property type="entry name" value="VTT_dom"/>
</dbReference>
<evidence type="ECO:0000256" key="1">
    <source>
        <dbReference type="ARBA" id="ARBA00004123"/>
    </source>
</evidence>
<accession>A0A5N5QTF9</accession>
<dbReference type="Proteomes" id="UP000383932">
    <property type="component" value="Unassembled WGS sequence"/>
</dbReference>
<keyword evidence="9" id="KW-1185">Reference proteome</keyword>
<dbReference type="Gene3D" id="4.10.240.10">
    <property type="entry name" value="Zn(2)-C6 fungal-type DNA-binding domain"/>
    <property type="match status" value="1"/>
</dbReference>
<feature type="compositionally biased region" description="Low complexity" evidence="5">
    <location>
        <begin position="51"/>
        <end position="61"/>
    </location>
</feature>
<feature type="domain" description="Zn(2)-C6 fungal-type" evidence="7">
    <location>
        <begin position="482"/>
        <end position="510"/>
    </location>
</feature>
<feature type="transmembrane region" description="Helical" evidence="6">
    <location>
        <begin position="157"/>
        <end position="182"/>
    </location>
</feature>
<dbReference type="CDD" id="cd00067">
    <property type="entry name" value="GAL4"/>
    <property type="match status" value="1"/>
</dbReference>
<evidence type="ECO:0000313" key="9">
    <source>
        <dbReference type="Proteomes" id="UP000383932"/>
    </source>
</evidence>
<feature type="compositionally biased region" description="Basic and acidic residues" evidence="5">
    <location>
        <begin position="460"/>
        <end position="473"/>
    </location>
</feature>
<evidence type="ECO:0000256" key="4">
    <source>
        <dbReference type="ARBA" id="ARBA00023242"/>
    </source>
</evidence>
<dbReference type="InterPro" id="IPR001138">
    <property type="entry name" value="Zn2Cys6_DnaBD"/>
</dbReference>
<feature type="transmembrane region" description="Helical" evidence="6">
    <location>
        <begin position="269"/>
        <end position="290"/>
    </location>
</feature>
<keyword evidence="4" id="KW-0539">Nucleus</keyword>
<feature type="transmembrane region" description="Helical" evidence="6">
    <location>
        <begin position="92"/>
        <end position="114"/>
    </location>
</feature>
<organism evidence="8 9">
    <name type="scientific">Ceratobasidium theobromae</name>
    <dbReference type="NCBI Taxonomy" id="1582974"/>
    <lineage>
        <taxon>Eukaryota</taxon>
        <taxon>Fungi</taxon>
        <taxon>Dikarya</taxon>
        <taxon>Basidiomycota</taxon>
        <taxon>Agaricomycotina</taxon>
        <taxon>Agaricomycetes</taxon>
        <taxon>Cantharellales</taxon>
        <taxon>Ceratobasidiaceae</taxon>
        <taxon>Ceratobasidium</taxon>
    </lineage>
</organism>
<dbReference type="PROSITE" id="PS00463">
    <property type="entry name" value="ZN2_CY6_FUNGAL_1"/>
    <property type="match status" value="1"/>
</dbReference>
<evidence type="ECO:0000256" key="6">
    <source>
        <dbReference type="SAM" id="Phobius"/>
    </source>
</evidence>
<dbReference type="Pfam" id="PF04082">
    <property type="entry name" value="Fungal_trans"/>
    <property type="match status" value="1"/>
</dbReference>
<dbReference type="SMART" id="SM00906">
    <property type="entry name" value="Fungal_trans"/>
    <property type="match status" value="1"/>
</dbReference>
<feature type="transmembrane region" description="Helical" evidence="6">
    <location>
        <begin position="348"/>
        <end position="368"/>
    </location>
</feature>
<dbReference type="PROSITE" id="PS50048">
    <property type="entry name" value="ZN2_CY6_FUNGAL_2"/>
    <property type="match status" value="1"/>
</dbReference>
<feature type="compositionally biased region" description="Low complexity" evidence="5">
    <location>
        <begin position="1197"/>
        <end position="1209"/>
    </location>
</feature>
<evidence type="ECO:0000259" key="7">
    <source>
        <dbReference type="PROSITE" id="PS50048"/>
    </source>
</evidence>
<proteinExistence type="predicted"/>